<accession>L1JGK0</accession>
<dbReference type="AlphaFoldDB" id="L1JGK0"/>
<feature type="region of interest" description="Disordered" evidence="2">
    <location>
        <begin position="418"/>
        <end position="444"/>
    </location>
</feature>
<dbReference type="RefSeq" id="XP_005834200.1">
    <property type="nucleotide sequence ID" value="XM_005834143.1"/>
</dbReference>
<dbReference type="GeneID" id="17303894"/>
<keyword evidence="5" id="KW-1185">Reference proteome</keyword>
<feature type="coiled-coil region" evidence="1">
    <location>
        <begin position="235"/>
        <end position="269"/>
    </location>
</feature>
<evidence type="ECO:0000313" key="5">
    <source>
        <dbReference type="Proteomes" id="UP000011087"/>
    </source>
</evidence>
<gene>
    <name evidence="3" type="ORF">GUITHDRAFT_137803</name>
</gene>
<reference evidence="5" key="2">
    <citation type="submission" date="2012-11" db="EMBL/GenBank/DDBJ databases">
        <authorList>
            <person name="Kuo A."/>
            <person name="Curtis B.A."/>
            <person name="Tanifuji G."/>
            <person name="Burki F."/>
            <person name="Gruber A."/>
            <person name="Irimia M."/>
            <person name="Maruyama S."/>
            <person name="Arias M.C."/>
            <person name="Ball S.G."/>
            <person name="Gile G.H."/>
            <person name="Hirakawa Y."/>
            <person name="Hopkins J.F."/>
            <person name="Rensing S.A."/>
            <person name="Schmutz J."/>
            <person name="Symeonidi A."/>
            <person name="Elias M."/>
            <person name="Eveleigh R.J."/>
            <person name="Herman E.K."/>
            <person name="Klute M.J."/>
            <person name="Nakayama T."/>
            <person name="Obornik M."/>
            <person name="Reyes-Prieto A."/>
            <person name="Armbrust E.V."/>
            <person name="Aves S.J."/>
            <person name="Beiko R.G."/>
            <person name="Coutinho P."/>
            <person name="Dacks J.B."/>
            <person name="Durnford D.G."/>
            <person name="Fast N.M."/>
            <person name="Green B.R."/>
            <person name="Grisdale C."/>
            <person name="Hempe F."/>
            <person name="Henrissat B."/>
            <person name="Hoppner M.P."/>
            <person name="Ishida K.-I."/>
            <person name="Kim E."/>
            <person name="Koreny L."/>
            <person name="Kroth P.G."/>
            <person name="Liu Y."/>
            <person name="Malik S.-B."/>
            <person name="Maier U.G."/>
            <person name="McRose D."/>
            <person name="Mock T."/>
            <person name="Neilson J.A."/>
            <person name="Onodera N.T."/>
            <person name="Poole A.M."/>
            <person name="Pritham E.J."/>
            <person name="Richards T.A."/>
            <person name="Rocap G."/>
            <person name="Roy S.W."/>
            <person name="Sarai C."/>
            <person name="Schaack S."/>
            <person name="Shirato S."/>
            <person name="Slamovits C.H."/>
            <person name="Spencer D.F."/>
            <person name="Suzuki S."/>
            <person name="Worden A.Z."/>
            <person name="Zauner S."/>
            <person name="Barry K."/>
            <person name="Bell C."/>
            <person name="Bharti A.K."/>
            <person name="Crow J.A."/>
            <person name="Grimwood J."/>
            <person name="Kramer R."/>
            <person name="Lindquist E."/>
            <person name="Lucas S."/>
            <person name="Salamov A."/>
            <person name="McFadden G.I."/>
            <person name="Lane C.E."/>
            <person name="Keeling P.J."/>
            <person name="Gray M.W."/>
            <person name="Grigoriev I.V."/>
            <person name="Archibald J.M."/>
        </authorList>
    </citation>
    <scope>NUCLEOTIDE SEQUENCE</scope>
    <source>
        <strain evidence="5">CCMP2712</strain>
    </source>
</reference>
<evidence type="ECO:0000256" key="2">
    <source>
        <dbReference type="SAM" id="MobiDB-lite"/>
    </source>
</evidence>
<sequence length="458" mass="52835">MLDDWKASTDRSLANTESILRSISQTRSSAPKSNRSSSILNSLAESLQGSVDMSAQPLDVSYQYRQRFTLSSDIDRLFANVKHEMESKSQQVQTKMEESKKEVLTEVSSRLVGVDEELEEVKKKLAEEREKRSKAEKTLNNLLRWQEEVRYFMDDYRRKVDEIEEHRNNERKEMRREMVKKQEEVNQNHAELRKEVEQLRSRLNAKQVDKEGTAVQAVQSMEKSIAAMVARCDRLEHAMETREHAQSARDEADKKISSLDEKIRALQIKTNYQDEKERDLAQAQEARSLELLNKIRHCEDNISSTAIKINQLAEDLQASMVPLQEAVEELKSVEGEQGAGMERMQGMINEVVQVIGAMSAKMSQEEEPGRRRTGREEEQVEERLQEMHKVYEKRFHDIAVMIRHIGMSGGGKEMLLSTLRKGREEESETESGESGVGGRSQSLARMLEEMRRIKVMEE</sequence>
<reference evidence="4" key="3">
    <citation type="submission" date="2016-03" db="UniProtKB">
        <authorList>
            <consortium name="EnsemblProtists"/>
        </authorList>
    </citation>
    <scope>IDENTIFICATION</scope>
</reference>
<protein>
    <submittedName>
        <fullName evidence="3 4">Uncharacterized protein</fullName>
    </submittedName>
</protein>
<organism evidence="3">
    <name type="scientific">Guillardia theta (strain CCMP2712)</name>
    <name type="common">Cryptophyte</name>
    <dbReference type="NCBI Taxonomy" id="905079"/>
    <lineage>
        <taxon>Eukaryota</taxon>
        <taxon>Cryptophyceae</taxon>
        <taxon>Pyrenomonadales</taxon>
        <taxon>Geminigeraceae</taxon>
        <taxon>Guillardia</taxon>
    </lineage>
</organism>
<dbReference type="EMBL" id="JH992991">
    <property type="protein sequence ID" value="EKX47220.1"/>
    <property type="molecule type" value="Genomic_DNA"/>
</dbReference>
<dbReference type="Proteomes" id="UP000011087">
    <property type="component" value="Unassembled WGS sequence"/>
</dbReference>
<evidence type="ECO:0000313" key="3">
    <source>
        <dbReference type="EMBL" id="EKX47220.1"/>
    </source>
</evidence>
<dbReference type="PaxDb" id="55529-EKX47220"/>
<dbReference type="KEGG" id="gtt:GUITHDRAFT_137803"/>
<evidence type="ECO:0000313" key="4">
    <source>
        <dbReference type="EnsemblProtists" id="EKX47220"/>
    </source>
</evidence>
<name>L1JGK0_GUITC</name>
<evidence type="ECO:0000256" key="1">
    <source>
        <dbReference type="SAM" id="Coils"/>
    </source>
</evidence>
<feature type="coiled-coil region" evidence="1">
    <location>
        <begin position="82"/>
        <end position="209"/>
    </location>
</feature>
<proteinExistence type="predicted"/>
<keyword evidence="1" id="KW-0175">Coiled coil</keyword>
<dbReference type="OrthoDB" id="10667581at2759"/>
<dbReference type="STRING" id="905079.L1JGK0"/>
<reference evidence="3 5" key="1">
    <citation type="journal article" date="2012" name="Nature">
        <title>Algal genomes reveal evolutionary mosaicism and the fate of nucleomorphs.</title>
        <authorList>
            <consortium name="DOE Joint Genome Institute"/>
            <person name="Curtis B.A."/>
            <person name="Tanifuji G."/>
            <person name="Burki F."/>
            <person name="Gruber A."/>
            <person name="Irimia M."/>
            <person name="Maruyama S."/>
            <person name="Arias M.C."/>
            <person name="Ball S.G."/>
            <person name="Gile G.H."/>
            <person name="Hirakawa Y."/>
            <person name="Hopkins J.F."/>
            <person name="Kuo A."/>
            <person name="Rensing S.A."/>
            <person name="Schmutz J."/>
            <person name="Symeonidi A."/>
            <person name="Elias M."/>
            <person name="Eveleigh R.J."/>
            <person name="Herman E.K."/>
            <person name="Klute M.J."/>
            <person name="Nakayama T."/>
            <person name="Obornik M."/>
            <person name="Reyes-Prieto A."/>
            <person name="Armbrust E.V."/>
            <person name="Aves S.J."/>
            <person name="Beiko R.G."/>
            <person name="Coutinho P."/>
            <person name="Dacks J.B."/>
            <person name="Durnford D.G."/>
            <person name="Fast N.M."/>
            <person name="Green B.R."/>
            <person name="Grisdale C.J."/>
            <person name="Hempel F."/>
            <person name="Henrissat B."/>
            <person name="Hoppner M.P."/>
            <person name="Ishida K."/>
            <person name="Kim E."/>
            <person name="Koreny L."/>
            <person name="Kroth P.G."/>
            <person name="Liu Y."/>
            <person name="Malik S.B."/>
            <person name="Maier U.G."/>
            <person name="McRose D."/>
            <person name="Mock T."/>
            <person name="Neilson J.A."/>
            <person name="Onodera N.T."/>
            <person name="Poole A.M."/>
            <person name="Pritham E.J."/>
            <person name="Richards T.A."/>
            <person name="Rocap G."/>
            <person name="Roy S.W."/>
            <person name="Sarai C."/>
            <person name="Schaack S."/>
            <person name="Shirato S."/>
            <person name="Slamovits C.H."/>
            <person name="Spencer D.F."/>
            <person name="Suzuki S."/>
            <person name="Worden A.Z."/>
            <person name="Zauner S."/>
            <person name="Barry K."/>
            <person name="Bell C."/>
            <person name="Bharti A.K."/>
            <person name="Crow J.A."/>
            <person name="Grimwood J."/>
            <person name="Kramer R."/>
            <person name="Lindquist E."/>
            <person name="Lucas S."/>
            <person name="Salamov A."/>
            <person name="McFadden G.I."/>
            <person name="Lane C.E."/>
            <person name="Keeling P.J."/>
            <person name="Gray M.W."/>
            <person name="Grigoriev I.V."/>
            <person name="Archibald J.M."/>
        </authorList>
    </citation>
    <scope>NUCLEOTIDE SEQUENCE</scope>
    <source>
        <strain evidence="3 5">CCMP2712</strain>
    </source>
</reference>
<dbReference type="HOGENOM" id="CLU_597802_0_0_1"/>
<dbReference type="EnsemblProtists" id="EKX47220">
    <property type="protein sequence ID" value="EKX47220"/>
    <property type="gene ID" value="GUITHDRAFT_137803"/>
</dbReference>